<evidence type="ECO:0000256" key="3">
    <source>
        <dbReference type="ARBA" id="ARBA00022490"/>
    </source>
</evidence>
<sequence>MIYLPERARMQETARIAQLEQRLARLEGVVGSGDDKLAKFTPNLKTQGVIEAIQQLAAKSALLNSTQVEVMEGRIATLCHRLDSVAQKKSALSADTERDQKIAEMYNIVQKTEPMAQVLPETIERMIALNAIHSRAAEFNKSLSQLEEVQSQITGSLESNKSLLKGIQESFASNLEAIRKNINHLEDRLSKLKK</sequence>
<name>A0A8J5R8V9_9HYME</name>
<evidence type="ECO:0000256" key="4">
    <source>
        <dbReference type="ARBA" id="ARBA00023017"/>
    </source>
</evidence>
<evidence type="ECO:0008006" key="7">
    <source>
        <dbReference type="Google" id="ProtNLM"/>
    </source>
</evidence>
<dbReference type="GO" id="GO:0005869">
    <property type="term" value="C:dynactin complex"/>
    <property type="evidence" value="ECO:0007669"/>
    <property type="project" value="InterPro"/>
</dbReference>
<dbReference type="GO" id="GO:0007017">
    <property type="term" value="P:microtubule-based process"/>
    <property type="evidence" value="ECO:0007669"/>
    <property type="project" value="InterPro"/>
</dbReference>
<protein>
    <recommendedName>
        <fullName evidence="7">Dynactin subunit 2</fullName>
    </recommendedName>
</protein>
<dbReference type="GO" id="GO:0030286">
    <property type="term" value="C:dynein complex"/>
    <property type="evidence" value="ECO:0007669"/>
    <property type="project" value="UniProtKB-KW"/>
</dbReference>
<reference evidence="5" key="1">
    <citation type="submission" date="2020-03" db="EMBL/GenBank/DDBJ databases">
        <authorList>
            <person name="Chebbi M.A."/>
            <person name="Drezen J.M."/>
        </authorList>
    </citation>
    <scope>NUCLEOTIDE SEQUENCE</scope>
    <source>
        <tissue evidence="5">Whole body</tissue>
    </source>
</reference>
<comment type="subcellular location">
    <subcellularLocation>
        <location evidence="1">Cytoplasm</location>
    </subcellularLocation>
</comment>
<dbReference type="AlphaFoldDB" id="A0A8J5R8V9"/>
<dbReference type="Pfam" id="PF04912">
    <property type="entry name" value="Dynamitin"/>
    <property type="match status" value="1"/>
</dbReference>
<keyword evidence="6" id="KW-1185">Reference proteome</keyword>
<dbReference type="OrthoDB" id="4977at2759"/>
<proteinExistence type="inferred from homology"/>
<comment type="similarity">
    <text evidence="2">Belongs to the dynactin subunit 2 family.</text>
</comment>
<dbReference type="InterPro" id="IPR028133">
    <property type="entry name" value="Dynamitin"/>
</dbReference>
<organism evidence="5 6">
    <name type="scientific">Cotesia typhae</name>
    <dbReference type="NCBI Taxonomy" id="2053667"/>
    <lineage>
        <taxon>Eukaryota</taxon>
        <taxon>Metazoa</taxon>
        <taxon>Ecdysozoa</taxon>
        <taxon>Arthropoda</taxon>
        <taxon>Hexapoda</taxon>
        <taxon>Insecta</taxon>
        <taxon>Pterygota</taxon>
        <taxon>Neoptera</taxon>
        <taxon>Endopterygota</taxon>
        <taxon>Hymenoptera</taxon>
        <taxon>Apocrita</taxon>
        <taxon>Ichneumonoidea</taxon>
        <taxon>Braconidae</taxon>
        <taxon>Microgastrinae</taxon>
        <taxon>Cotesia</taxon>
    </lineage>
</organism>
<dbReference type="PANTHER" id="PTHR15346">
    <property type="entry name" value="DYNACTIN SUBUNIT"/>
    <property type="match status" value="1"/>
</dbReference>
<accession>A0A8J5R8V9</accession>
<evidence type="ECO:0000313" key="5">
    <source>
        <dbReference type="EMBL" id="KAG8040859.1"/>
    </source>
</evidence>
<keyword evidence="4" id="KW-0243">Dynein</keyword>
<reference evidence="5" key="2">
    <citation type="submission" date="2021-04" db="EMBL/GenBank/DDBJ databases">
        <title>Genome-wide patterns of bracovirus chromosomal integration into multiple host tissues during parasitism.</title>
        <authorList>
            <person name="Chebbi M.A.C."/>
        </authorList>
    </citation>
    <scope>NUCLEOTIDE SEQUENCE</scope>
    <source>
        <tissue evidence="5">Whole body</tissue>
    </source>
</reference>
<keyword evidence="3" id="KW-0963">Cytoplasm</keyword>
<gene>
    <name evidence="5" type="ORF">G9C98_001847</name>
</gene>
<evidence type="ECO:0000313" key="6">
    <source>
        <dbReference type="Proteomes" id="UP000729913"/>
    </source>
</evidence>
<evidence type="ECO:0000256" key="1">
    <source>
        <dbReference type="ARBA" id="ARBA00004496"/>
    </source>
</evidence>
<dbReference type="Proteomes" id="UP000729913">
    <property type="component" value="Unassembled WGS sequence"/>
</dbReference>
<comment type="caution">
    <text evidence="5">The sequence shown here is derived from an EMBL/GenBank/DDBJ whole genome shotgun (WGS) entry which is preliminary data.</text>
</comment>
<dbReference type="EMBL" id="JAAOIC020000019">
    <property type="protein sequence ID" value="KAG8040859.1"/>
    <property type="molecule type" value="Genomic_DNA"/>
</dbReference>
<dbReference type="GO" id="GO:0005737">
    <property type="term" value="C:cytoplasm"/>
    <property type="evidence" value="ECO:0007669"/>
    <property type="project" value="UniProtKB-SubCell"/>
</dbReference>
<evidence type="ECO:0000256" key="2">
    <source>
        <dbReference type="ARBA" id="ARBA00006176"/>
    </source>
</evidence>